<feature type="compositionally biased region" description="Pro residues" evidence="2">
    <location>
        <begin position="256"/>
        <end position="268"/>
    </location>
</feature>
<accession>A0A9P0BB44</accession>
<dbReference type="AlphaFoldDB" id="A0A9P0BB44"/>
<feature type="compositionally biased region" description="Polar residues" evidence="2">
    <location>
        <begin position="44"/>
        <end position="54"/>
    </location>
</feature>
<keyword evidence="3" id="KW-0732">Signal</keyword>
<feature type="signal peptide" evidence="3">
    <location>
        <begin position="1"/>
        <end position="16"/>
    </location>
</feature>
<feature type="coiled-coil region" evidence="1">
    <location>
        <begin position="112"/>
        <end position="174"/>
    </location>
</feature>
<gene>
    <name evidence="4" type="ORF">MELIAE_LOCUS11113</name>
</gene>
<proteinExistence type="predicted"/>
<protein>
    <submittedName>
        <fullName evidence="4">Uncharacterized protein</fullName>
    </submittedName>
</protein>
<keyword evidence="5" id="KW-1185">Reference proteome</keyword>
<evidence type="ECO:0000256" key="1">
    <source>
        <dbReference type="SAM" id="Coils"/>
    </source>
</evidence>
<feature type="compositionally biased region" description="Low complexity" evidence="2">
    <location>
        <begin position="269"/>
        <end position="280"/>
    </location>
</feature>
<evidence type="ECO:0000256" key="2">
    <source>
        <dbReference type="SAM" id="MobiDB-lite"/>
    </source>
</evidence>
<reference evidence="4" key="1">
    <citation type="submission" date="2021-12" db="EMBL/GenBank/DDBJ databases">
        <authorList>
            <person name="King R."/>
        </authorList>
    </citation>
    <scope>NUCLEOTIDE SEQUENCE</scope>
</reference>
<evidence type="ECO:0000256" key="3">
    <source>
        <dbReference type="SAM" id="SignalP"/>
    </source>
</evidence>
<sequence>MKKVIIILTLIIKSRCQEYEDVSVLANYDEEFGSLKDDVHFEQGQGQKPPNQDSMRGLSAGSGLRSIAEGSSNAASDAVNNQDAAGFQAAYVAKNTLAQSAAGASATAQAALAGKQILLQGLEQQFRDAQQALMGERAQLMQAQRSADSSLRAAQEARAHVNVLTNTLNAAQAAADHVTQAASEAAGELAAQQSMVGSAMQRLEALGKQLAGVRIDFEATRAAAMRAQNAAQAAAANAAAAAATAAAELGRAAKATPPPPPPPPPPAAKPSKVPAAAPGKGVAATGGAAISIGSALVSTLKDILGYFGLPTT</sequence>
<feature type="region of interest" description="Disordered" evidence="2">
    <location>
        <begin position="249"/>
        <end position="280"/>
    </location>
</feature>
<organism evidence="4 5">
    <name type="scientific">Brassicogethes aeneus</name>
    <name type="common">Rape pollen beetle</name>
    <name type="synonym">Meligethes aeneus</name>
    <dbReference type="NCBI Taxonomy" id="1431903"/>
    <lineage>
        <taxon>Eukaryota</taxon>
        <taxon>Metazoa</taxon>
        <taxon>Ecdysozoa</taxon>
        <taxon>Arthropoda</taxon>
        <taxon>Hexapoda</taxon>
        <taxon>Insecta</taxon>
        <taxon>Pterygota</taxon>
        <taxon>Neoptera</taxon>
        <taxon>Endopterygota</taxon>
        <taxon>Coleoptera</taxon>
        <taxon>Polyphaga</taxon>
        <taxon>Cucujiformia</taxon>
        <taxon>Nitidulidae</taxon>
        <taxon>Meligethinae</taxon>
        <taxon>Brassicogethes</taxon>
    </lineage>
</organism>
<name>A0A9P0BB44_BRAAE</name>
<dbReference type="PANTHER" id="PTHR37161">
    <property type="entry name" value="HDC10475"/>
    <property type="match status" value="1"/>
</dbReference>
<dbReference type="Pfam" id="PF05335">
    <property type="entry name" value="DUF745"/>
    <property type="match status" value="1"/>
</dbReference>
<feature type="region of interest" description="Disordered" evidence="2">
    <location>
        <begin position="41"/>
        <end position="66"/>
    </location>
</feature>
<dbReference type="Proteomes" id="UP001154078">
    <property type="component" value="Chromosome 8"/>
</dbReference>
<dbReference type="OrthoDB" id="8197027at2759"/>
<evidence type="ECO:0000313" key="5">
    <source>
        <dbReference type="Proteomes" id="UP001154078"/>
    </source>
</evidence>
<dbReference type="EMBL" id="OV121139">
    <property type="protein sequence ID" value="CAH0561785.1"/>
    <property type="molecule type" value="Genomic_DNA"/>
</dbReference>
<dbReference type="PANTHER" id="PTHR37161:SF3">
    <property type="entry name" value="HDC10475"/>
    <property type="match status" value="1"/>
</dbReference>
<dbReference type="InterPro" id="IPR007999">
    <property type="entry name" value="DUF745"/>
</dbReference>
<evidence type="ECO:0000313" key="4">
    <source>
        <dbReference type="EMBL" id="CAH0561785.1"/>
    </source>
</evidence>
<feature type="chain" id="PRO_5040244697" evidence="3">
    <location>
        <begin position="17"/>
        <end position="312"/>
    </location>
</feature>
<keyword evidence="1" id="KW-0175">Coiled coil</keyword>